<sequence length="523" mass="61124">MLQVATWLKTFEEFTRGWVRLGCLDVDTQTTLMQRDYREARAKAEMHGVLSLPYHLIPGATPVAKSPYRLAPTEMQVLSNQLKELQDKGLIRPSSSPWGAHVLFVKKKDGLFHLQSGYHQLRVREDIPKTAFRMRYGHIEFTVMPFGLTNAPASKEEHEVHLKLILELLEKEKCSKNSRNANSGYKRRFIPYFSKIAKPLTLLTQKNKKFERGDEQEIAFKTLKDMLCDALILALPEGTDDFNRNVPTYGNLRTLIMNEAHATKYYVHPGVDKMYYDLRDLYWWPKKKKDIAMYLSMKDYKMEIFARLYINEIVARHGVPMSIISDRDSHFTSQFWRSQQKALGTPLGMSTAYHQQTDGQRDHRQDCSNQGKTEDCTRSPEEYADNRRKPLEFSVGVKVLLMVSPWRGVVRFDKRSKLSPRYVGPFEVVERVGPVAYRLRLSQELIGIHDTFHVSNLKKYLTDVNLYVPLEEIKIDEKLRFVEEPIEIIDREVKKLKQSWIPIVKVRWNSRRRPELLGNEKTR</sequence>
<dbReference type="InterPro" id="IPR056924">
    <property type="entry name" value="SH3_Tf2-1"/>
</dbReference>
<organism evidence="14 15">
    <name type="scientific">Tanacetum coccineum</name>
    <dbReference type="NCBI Taxonomy" id="301880"/>
    <lineage>
        <taxon>Eukaryota</taxon>
        <taxon>Viridiplantae</taxon>
        <taxon>Streptophyta</taxon>
        <taxon>Embryophyta</taxon>
        <taxon>Tracheophyta</taxon>
        <taxon>Spermatophyta</taxon>
        <taxon>Magnoliopsida</taxon>
        <taxon>eudicotyledons</taxon>
        <taxon>Gunneridae</taxon>
        <taxon>Pentapetalae</taxon>
        <taxon>asterids</taxon>
        <taxon>campanulids</taxon>
        <taxon>Asterales</taxon>
        <taxon>Asteraceae</taxon>
        <taxon>Asteroideae</taxon>
        <taxon>Anthemideae</taxon>
        <taxon>Anthemidinae</taxon>
        <taxon>Tanacetum</taxon>
    </lineage>
</organism>
<evidence type="ECO:0000256" key="9">
    <source>
        <dbReference type="ARBA" id="ARBA00023125"/>
    </source>
</evidence>
<evidence type="ECO:0000256" key="10">
    <source>
        <dbReference type="ARBA" id="ARBA00023172"/>
    </source>
</evidence>
<evidence type="ECO:0000256" key="4">
    <source>
        <dbReference type="ARBA" id="ARBA00022801"/>
    </source>
</evidence>
<dbReference type="PANTHER" id="PTHR37984:SF5">
    <property type="entry name" value="PROTEIN NYNRIN-LIKE"/>
    <property type="match status" value="1"/>
</dbReference>
<dbReference type="Gene3D" id="3.30.70.270">
    <property type="match status" value="1"/>
</dbReference>
<keyword evidence="4" id="KW-0378">Hydrolase</keyword>
<keyword evidence="7 14" id="KW-0695">RNA-directed DNA polymerase</keyword>
<protein>
    <submittedName>
        <fullName evidence="14">Reverse transcriptase domain-containing protein</fullName>
    </submittedName>
</protein>
<evidence type="ECO:0000259" key="13">
    <source>
        <dbReference type="Pfam" id="PF24626"/>
    </source>
</evidence>
<evidence type="ECO:0000313" key="14">
    <source>
        <dbReference type="EMBL" id="GJT85540.1"/>
    </source>
</evidence>
<feature type="domain" description="Tf2-1-like SH3-like" evidence="13">
    <location>
        <begin position="398"/>
        <end position="460"/>
    </location>
</feature>
<evidence type="ECO:0000259" key="12">
    <source>
        <dbReference type="Pfam" id="PF17921"/>
    </source>
</evidence>
<dbReference type="PANTHER" id="PTHR37984">
    <property type="entry name" value="PROTEIN CBG26694"/>
    <property type="match status" value="1"/>
</dbReference>
<gene>
    <name evidence="14" type="ORF">Tco_1067257</name>
</gene>
<dbReference type="InterPro" id="IPR041588">
    <property type="entry name" value="Integrase_H2C2"/>
</dbReference>
<evidence type="ECO:0000256" key="8">
    <source>
        <dbReference type="ARBA" id="ARBA00022932"/>
    </source>
</evidence>
<comment type="caution">
    <text evidence="14">The sequence shown here is derived from an EMBL/GenBank/DDBJ whole genome shotgun (WGS) entry which is preliminary data.</text>
</comment>
<keyword evidence="9" id="KW-0238">DNA-binding</keyword>
<evidence type="ECO:0000256" key="11">
    <source>
        <dbReference type="SAM" id="MobiDB-lite"/>
    </source>
</evidence>
<dbReference type="SUPFAM" id="SSF53098">
    <property type="entry name" value="Ribonuclease H-like"/>
    <property type="match status" value="1"/>
</dbReference>
<dbReference type="SUPFAM" id="SSF56672">
    <property type="entry name" value="DNA/RNA polymerases"/>
    <property type="match status" value="1"/>
</dbReference>
<feature type="compositionally biased region" description="Basic and acidic residues" evidence="11">
    <location>
        <begin position="359"/>
        <end position="383"/>
    </location>
</feature>
<evidence type="ECO:0000256" key="6">
    <source>
        <dbReference type="ARBA" id="ARBA00022908"/>
    </source>
</evidence>
<evidence type="ECO:0000313" key="15">
    <source>
        <dbReference type="Proteomes" id="UP001151760"/>
    </source>
</evidence>
<keyword evidence="8" id="KW-0239">DNA-directed DNA polymerase</keyword>
<dbReference type="InterPro" id="IPR012337">
    <property type="entry name" value="RNaseH-like_sf"/>
</dbReference>
<dbReference type="Gene3D" id="3.30.420.10">
    <property type="entry name" value="Ribonuclease H-like superfamily/Ribonuclease H"/>
    <property type="match status" value="1"/>
</dbReference>
<proteinExistence type="predicted"/>
<reference evidence="14" key="1">
    <citation type="journal article" date="2022" name="Int. J. Mol. Sci.">
        <title>Draft Genome of Tanacetum Coccineum: Genomic Comparison of Closely Related Tanacetum-Family Plants.</title>
        <authorList>
            <person name="Yamashiro T."/>
            <person name="Shiraishi A."/>
            <person name="Nakayama K."/>
            <person name="Satake H."/>
        </authorList>
    </citation>
    <scope>NUCLEOTIDE SEQUENCE</scope>
</reference>
<dbReference type="GO" id="GO:0003964">
    <property type="term" value="F:RNA-directed DNA polymerase activity"/>
    <property type="evidence" value="ECO:0007669"/>
    <property type="project" value="UniProtKB-KW"/>
</dbReference>
<evidence type="ECO:0000256" key="1">
    <source>
        <dbReference type="ARBA" id="ARBA00022670"/>
    </source>
</evidence>
<evidence type="ECO:0000256" key="5">
    <source>
        <dbReference type="ARBA" id="ARBA00022842"/>
    </source>
</evidence>
<evidence type="ECO:0000256" key="7">
    <source>
        <dbReference type="ARBA" id="ARBA00022918"/>
    </source>
</evidence>
<keyword evidence="5" id="KW-0460">Magnesium</keyword>
<dbReference type="InterPro" id="IPR043128">
    <property type="entry name" value="Rev_trsase/Diguanyl_cyclase"/>
</dbReference>
<reference evidence="14" key="2">
    <citation type="submission" date="2022-01" db="EMBL/GenBank/DDBJ databases">
        <authorList>
            <person name="Yamashiro T."/>
            <person name="Shiraishi A."/>
            <person name="Satake H."/>
            <person name="Nakayama K."/>
        </authorList>
    </citation>
    <scope>NUCLEOTIDE SEQUENCE</scope>
</reference>
<evidence type="ECO:0000256" key="3">
    <source>
        <dbReference type="ARBA" id="ARBA00022750"/>
    </source>
</evidence>
<dbReference type="Gene3D" id="3.10.10.10">
    <property type="entry name" value="HIV Type 1 Reverse Transcriptase, subunit A, domain 1"/>
    <property type="match status" value="2"/>
</dbReference>
<keyword evidence="2" id="KW-0479">Metal-binding</keyword>
<evidence type="ECO:0000256" key="2">
    <source>
        <dbReference type="ARBA" id="ARBA00022723"/>
    </source>
</evidence>
<keyword evidence="1" id="KW-0645">Protease</keyword>
<dbReference type="InterPro" id="IPR050951">
    <property type="entry name" value="Retrovirus_Pol_polyprotein"/>
</dbReference>
<keyword evidence="3" id="KW-0064">Aspartyl protease</keyword>
<keyword evidence="8" id="KW-0548">Nucleotidyltransferase</keyword>
<keyword evidence="6" id="KW-0229">DNA integration</keyword>
<feature type="region of interest" description="Disordered" evidence="11">
    <location>
        <begin position="352"/>
        <end position="383"/>
    </location>
</feature>
<dbReference type="InterPro" id="IPR036397">
    <property type="entry name" value="RNaseH_sf"/>
</dbReference>
<accession>A0ABQ5HCY7</accession>
<dbReference type="Pfam" id="PF17921">
    <property type="entry name" value="Integrase_H2C2"/>
    <property type="match status" value="1"/>
</dbReference>
<dbReference type="Proteomes" id="UP001151760">
    <property type="component" value="Unassembled WGS sequence"/>
</dbReference>
<dbReference type="EMBL" id="BQNB010019460">
    <property type="protein sequence ID" value="GJT85540.1"/>
    <property type="molecule type" value="Genomic_DNA"/>
</dbReference>
<keyword evidence="8" id="KW-0808">Transferase</keyword>
<keyword evidence="15" id="KW-1185">Reference proteome</keyword>
<dbReference type="Pfam" id="PF24626">
    <property type="entry name" value="SH3_Tf2-1"/>
    <property type="match status" value="1"/>
</dbReference>
<dbReference type="InterPro" id="IPR043502">
    <property type="entry name" value="DNA/RNA_pol_sf"/>
</dbReference>
<feature type="domain" description="Integrase zinc-binding" evidence="12">
    <location>
        <begin position="251"/>
        <end position="295"/>
    </location>
</feature>
<name>A0ABQ5HCY7_9ASTR</name>
<keyword evidence="10" id="KW-0233">DNA recombination</keyword>